<keyword evidence="1" id="KW-0472">Membrane</keyword>
<sequence>MLANQLIQRFNPSIKQLLFISAALGIAVCVILGTKQIINMNENVTRYQQNEVVVNIMSVLDNVAHQHALERGLSAGFVGSGNKAVFKRLEAQRKLADESVLNLERFLLTVDKSKLNLSFIDMLYGRLSKKSMIRQQVDARNGSQFFIYYSSINRKVSKRTAITPSIFI</sequence>
<evidence type="ECO:0000313" key="3">
    <source>
        <dbReference type="EMBL" id="MCP3429409.1"/>
    </source>
</evidence>
<feature type="domain" description="Nitrate/nitrite sensing protein" evidence="2">
    <location>
        <begin position="63"/>
        <end position="155"/>
    </location>
</feature>
<keyword evidence="1" id="KW-1133">Transmembrane helix</keyword>
<protein>
    <submittedName>
        <fullName evidence="3">Nitrate- and nitrite sensing domain-containing protein</fullName>
    </submittedName>
</protein>
<reference evidence="3" key="1">
    <citation type="submission" date="2022-07" db="EMBL/GenBank/DDBJ databases">
        <title>Characterization of the Novel Bacterium Alteromonas immobilis LMIT006 and Alteromonas gregis LMIT007.</title>
        <authorList>
            <person name="Lin X."/>
        </authorList>
    </citation>
    <scope>NUCLEOTIDE SEQUENCE</scope>
    <source>
        <strain evidence="3">LMIT007</strain>
    </source>
</reference>
<organism evidence="3 4">
    <name type="scientific">Opacimonas viscosa</name>
    <dbReference type="NCBI Taxonomy" id="2961944"/>
    <lineage>
        <taxon>Bacteria</taxon>
        <taxon>Pseudomonadati</taxon>
        <taxon>Pseudomonadota</taxon>
        <taxon>Gammaproteobacteria</taxon>
        <taxon>Alteromonadales</taxon>
        <taxon>Alteromonadaceae</taxon>
        <taxon>Opacimonas</taxon>
    </lineage>
</organism>
<dbReference type="EMBL" id="JANATA010000021">
    <property type="protein sequence ID" value="MCP3429409.1"/>
    <property type="molecule type" value="Genomic_DNA"/>
</dbReference>
<feature type="transmembrane region" description="Helical" evidence="1">
    <location>
        <begin position="17"/>
        <end position="38"/>
    </location>
</feature>
<dbReference type="RefSeq" id="WP_254101712.1">
    <property type="nucleotide sequence ID" value="NZ_JANATA010000021.1"/>
</dbReference>
<dbReference type="InterPro" id="IPR013587">
    <property type="entry name" value="Nitrate/nitrite_sensing"/>
</dbReference>
<dbReference type="AlphaFoldDB" id="A0AA41WZL1"/>
<keyword evidence="1" id="KW-0812">Transmembrane</keyword>
<accession>A0AA41WZL1</accession>
<keyword evidence="4" id="KW-1185">Reference proteome</keyword>
<proteinExistence type="predicted"/>
<evidence type="ECO:0000259" key="2">
    <source>
        <dbReference type="Pfam" id="PF08376"/>
    </source>
</evidence>
<gene>
    <name evidence="3" type="ORF">NLF92_10680</name>
</gene>
<evidence type="ECO:0000256" key="1">
    <source>
        <dbReference type="SAM" id="Phobius"/>
    </source>
</evidence>
<name>A0AA41WZL1_9ALTE</name>
<comment type="caution">
    <text evidence="3">The sequence shown here is derived from an EMBL/GenBank/DDBJ whole genome shotgun (WGS) entry which is preliminary data.</text>
</comment>
<dbReference type="Proteomes" id="UP001165413">
    <property type="component" value="Unassembled WGS sequence"/>
</dbReference>
<dbReference type="Pfam" id="PF08376">
    <property type="entry name" value="NIT"/>
    <property type="match status" value="1"/>
</dbReference>
<evidence type="ECO:0000313" key="4">
    <source>
        <dbReference type="Proteomes" id="UP001165413"/>
    </source>
</evidence>